<dbReference type="PANTHER" id="PTHR32108">
    <property type="entry name" value="DNA-DIRECTED RNA POLYMERASE SUBUNIT ALPHA"/>
    <property type="match status" value="1"/>
</dbReference>
<protein>
    <submittedName>
        <fullName evidence="1">RNA-directed DNA polymerase (Reverse transcriptase), Ribonuclease H-like protein</fullName>
    </submittedName>
</protein>
<organism evidence="1 3">
    <name type="scientific">Cucumis melo var. makuwa</name>
    <name type="common">Oriental melon</name>
    <dbReference type="NCBI Taxonomy" id="1194695"/>
    <lineage>
        <taxon>Eukaryota</taxon>
        <taxon>Viridiplantae</taxon>
        <taxon>Streptophyta</taxon>
        <taxon>Embryophyta</taxon>
        <taxon>Tracheophyta</taxon>
        <taxon>Spermatophyta</taxon>
        <taxon>Magnoliopsida</taxon>
        <taxon>eudicotyledons</taxon>
        <taxon>Gunneridae</taxon>
        <taxon>Pentapetalae</taxon>
        <taxon>rosids</taxon>
        <taxon>fabids</taxon>
        <taxon>Cucurbitales</taxon>
        <taxon>Cucurbitaceae</taxon>
        <taxon>Benincaseae</taxon>
        <taxon>Cucumis</taxon>
    </lineage>
</organism>
<keyword evidence="1" id="KW-0808">Transferase</keyword>
<dbReference type="Proteomes" id="UP000321947">
    <property type="component" value="Unassembled WGS sequence"/>
</dbReference>
<evidence type="ECO:0000313" key="4">
    <source>
        <dbReference type="Proteomes" id="UP000321947"/>
    </source>
</evidence>
<evidence type="ECO:0000313" key="3">
    <source>
        <dbReference type="Proteomes" id="UP000321393"/>
    </source>
</evidence>
<sequence>MPMSYTELLPQLLKNQQVAIVPQEPLQPPYPKWYDPNVKCEYHAGAVRHSTENYFPLKAKVQSLVKVRRLKFKKTEEESDVNHNPLPNHEGSAINVVDTFTEDTRIRCVM</sequence>
<dbReference type="PANTHER" id="PTHR32108:SF9">
    <property type="entry name" value="REVERSE TRANSCRIPTASE RNASE H-LIKE DOMAIN-CONTAINING PROTEIN"/>
    <property type="match status" value="1"/>
</dbReference>
<evidence type="ECO:0000313" key="2">
    <source>
        <dbReference type="EMBL" id="TYK00747.1"/>
    </source>
</evidence>
<dbReference type="GO" id="GO:0003964">
    <property type="term" value="F:RNA-directed DNA polymerase activity"/>
    <property type="evidence" value="ECO:0007669"/>
    <property type="project" value="UniProtKB-KW"/>
</dbReference>
<keyword evidence="1" id="KW-0695">RNA-directed DNA polymerase</keyword>
<gene>
    <name evidence="2" type="ORF">E5676_scaffold420G00020</name>
    <name evidence="1" type="ORF">E6C27_scaffold22G003540</name>
</gene>
<accession>A0A5A7V126</accession>
<dbReference type="OrthoDB" id="1418540at2759"/>
<dbReference type="EMBL" id="SSTE01005668">
    <property type="protein sequence ID" value="KAA0060507.1"/>
    <property type="molecule type" value="Genomic_DNA"/>
</dbReference>
<name>A0A5A7V126_CUCMM</name>
<evidence type="ECO:0000313" key="1">
    <source>
        <dbReference type="EMBL" id="KAA0060507.1"/>
    </source>
</evidence>
<dbReference type="Proteomes" id="UP000321393">
    <property type="component" value="Unassembled WGS sequence"/>
</dbReference>
<dbReference type="AlphaFoldDB" id="A0A5A7V126"/>
<dbReference type="EMBL" id="SSTD01016540">
    <property type="protein sequence ID" value="TYK00747.1"/>
    <property type="molecule type" value="Genomic_DNA"/>
</dbReference>
<reference evidence="3 4" key="1">
    <citation type="submission" date="2019-08" db="EMBL/GenBank/DDBJ databases">
        <title>Draft genome sequences of two oriental melons (Cucumis melo L. var makuwa).</title>
        <authorList>
            <person name="Kwon S.-Y."/>
        </authorList>
    </citation>
    <scope>NUCLEOTIDE SEQUENCE [LARGE SCALE GENOMIC DNA]</scope>
    <source>
        <strain evidence="4">cv. Chang Bougi</strain>
        <strain evidence="3">cv. SW 3</strain>
        <tissue evidence="1">Leaf</tissue>
    </source>
</reference>
<comment type="caution">
    <text evidence="1">The sequence shown here is derived from an EMBL/GenBank/DDBJ whole genome shotgun (WGS) entry which is preliminary data.</text>
</comment>
<proteinExistence type="predicted"/>
<keyword evidence="1" id="KW-0548">Nucleotidyltransferase</keyword>